<name>A0A9P0PUD5_ACAOB</name>
<gene>
    <name evidence="2" type="ORF">ACAOBT_LOCUS24895</name>
</gene>
<keyword evidence="1" id="KW-0812">Transmembrane</keyword>
<evidence type="ECO:0000313" key="3">
    <source>
        <dbReference type="Proteomes" id="UP001152888"/>
    </source>
</evidence>
<proteinExistence type="predicted"/>
<reference evidence="2" key="1">
    <citation type="submission" date="2022-03" db="EMBL/GenBank/DDBJ databases">
        <authorList>
            <person name="Sayadi A."/>
        </authorList>
    </citation>
    <scope>NUCLEOTIDE SEQUENCE</scope>
</reference>
<dbReference type="AlphaFoldDB" id="A0A9P0PUD5"/>
<keyword evidence="3" id="KW-1185">Reference proteome</keyword>
<comment type="caution">
    <text evidence="2">The sequence shown here is derived from an EMBL/GenBank/DDBJ whole genome shotgun (WGS) entry which is preliminary data.</text>
</comment>
<accession>A0A9P0PUD5</accession>
<evidence type="ECO:0000256" key="1">
    <source>
        <dbReference type="SAM" id="Phobius"/>
    </source>
</evidence>
<evidence type="ECO:0000313" key="2">
    <source>
        <dbReference type="EMBL" id="CAH1999317.1"/>
    </source>
</evidence>
<keyword evidence="1" id="KW-1133">Transmembrane helix</keyword>
<dbReference type="Proteomes" id="UP001152888">
    <property type="component" value="Unassembled WGS sequence"/>
</dbReference>
<protein>
    <submittedName>
        <fullName evidence="2">Uncharacterized protein</fullName>
    </submittedName>
</protein>
<organism evidence="2 3">
    <name type="scientific">Acanthoscelides obtectus</name>
    <name type="common">Bean weevil</name>
    <name type="synonym">Bruchus obtectus</name>
    <dbReference type="NCBI Taxonomy" id="200917"/>
    <lineage>
        <taxon>Eukaryota</taxon>
        <taxon>Metazoa</taxon>
        <taxon>Ecdysozoa</taxon>
        <taxon>Arthropoda</taxon>
        <taxon>Hexapoda</taxon>
        <taxon>Insecta</taxon>
        <taxon>Pterygota</taxon>
        <taxon>Neoptera</taxon>
        <taxon>Endopterygota</taxon>
        <taxon>Coleoptera</taxon>
        <taxon>Polyphaga</taxon>
        <taxon>Cucujiformia</taxon>
        <taxon>Chrysomeloidea</taxon>
        <taxon>Chrysomelidae</taxon>
        <taxon>Bruchinae</taxon>
        <taxon>Bruchini</taxon>
        <taxon>Acanthoscelides</taxon>
    </lineage>
</organism>
<sequence length="151" mass="16798">MQNWDTPQTETVQQEQEMVSQLAVKNSVPALFRCSILNVLQLLLVNVILTLQKTLQMLNQAQFSKLCRHSKADFGVVYSVKVLVITAFHSSNSGLITDVFFSGSTDEYILIAASISELAAKFVESPSTSQNLKIEVYKAVGLLFVLFPYYG</sequence>
<keyword evidence="1" id="KW-0472">Membrane</keyword>
<dbReference type="EMBL" id="CAKOFQ010007361">
    <property type="protein sequence ID" value="CAH1999317.1"/>
    <property type="molecule type" value="Genomic_DNA"/>
</dbReference>
<feature type="transmembrane region" description="Helical" evidence="1">
    <location>
        <begin position="30"/>
        <end position="51"/>
    </location>
</feature>